<dbReference type="Proteomes" id="UP000480151">
    <property type="component" value="Unassembled WGS sequence"/>
</dbReference>
<keyword evidence="2" id="KW-1185">Reference proteome</keyword>
<dbReference type="AlphaFoldDB" id="A0A6M1PMM2"/>
<dbReference type="RefSeq" id="WP_165098770.1">
    <property type="nucleotide sequence ID" value="NZ_JAAKGU010000005.1"/>
</dbReference>
<comment type="caution">
    <text evidence="1">The sequence shown here is derived from an EMBL/GenBank/DDBJ whole genome shotgun (WGS) entry which is preliminary data.</text>
</comment>
<gene>
    <name evidence="1" type="ORF">G5B47_13260</name>
</gene>
<reference evidence="1 2" key="1">
    <citation type="submission" date="2020-02" db="EMBL/GenBank/DDBJ databases">
        <authorList>
            <person name="Gao J."/>
            <person name="Sun J."/>
        </authorList>
    </citation>
    <scope>NUCLEOTIDE SEQUENCE [LARGE SCALE GENOMIC DNA]</scope>
    <source>
        <strain evidence="1 2">7124</strain>
    </source>
</reference>
<accession>A0A6M1PMM2</accession>
<name>A0A6M1PMM2_9BACL</name>
<evidence type="ECO:0000313" key="1">
    <source>
        <dbReference type="EMBL" id="NGM83385.1"/>
    </source>
</evidence>
<sequence length="142" mass="16835">MSRQILIAQAKGNIQYQFYSTSMLYPAYYNDYRGSEIIKNVKLSVYGIVAIIFIGQEQIHYDSGPLNTRNYKVSALFHHLCRQDIQEVEEIRRIIWSEYLDWCKNSYGNPFSQKANQLLRRNLSIKKFRLKSDNEVSKNNER</sequence>
<evidence type="ECO:0000313" key="2">
    <source>
        <dbReference type="Proteomes" id="UP000480151"/>
    </source>
</evidence>
<dbReference type="EMBL" id="JAAKGU010000005">
    <property type="protein sequence ID" value="NGM83385.1"/>
    <property type="molecule type" value="Genomic_DNA"/>
</dbReference>
<organism evidence="1 2">
    <name type="scientific">Paenibacillus apii</name>
    <dbReference type="NCBI Taxonomy" id="1850370"/>
    <lineage>
        <taxon>Bacteria</taxon>
        <taxon>Bacillati</taxon>
        <taxon>Bacillota</taxon>
        <taxon>Bacilli</taxon>
        <taxon>Bacillales</taxon>
        <taxon>Paenibacillaceae</taxon>
        <taxon>Paenibacillus</taxon>
    </lineage>
</organism>
<proteinExistence type="predicted"/>
<protein>
    <submittedName>
        <fullName evidence="1">Uncharacterized protein</fullName>
    </submittedName>
</protein>